<dbReference type="EMBL" id="ATLV01023214">
    <property type="status" value="NOT_ANNOTATED_CDS"/>
    <property type="molecule type" value="Genomic_DNA"/>
</dbReference>
<dbReference type="EnsemblMetazoa" id="ASIC016610-RA">
    <property type="protein sequence ID" value="ASIC016610-PA"/>
    <property type="gene ID" value="ASIC016610"/>
</dbReference>
<dbReference type="Proteomes" id="UP000030765">
    <property type="component" value="Unassembled WGS sequence"/>
</dbReference>
<accession>A0A084WEH7</accession>
<feature type="compositionally biased region" description="Polar residues" evidence="1">
    <location>
        <begin position="69"/>
        <end position="79"/>
    </location>
</feature>
<gene>
    <name evidence="2" type="ORF">ZHAS_00016610</name>
</gene>
<feature type="region of interest" description="Disordered" evidence="1">
    <location>
        <begin position="66"/>
        <end position="91"/>
    </location>
</feature>
<dbReference type="EMBL" id="KE525341">
    <property type="protein sequence ID" value="KFB48621.1"/>
    <property type="molecule type" value="Genomic_DNA"/>
</dbReference>
<organism evidence="2">
    <name type="scientific">Anopheles sinensis</name>
    <name type="common">Mosquito</name>
    <dbReference type="NCBI Taxonomy" id="74873"/>
    <lineage>
        <taxon>Eukaryota</taxon>
        <taxon>Metazoa</taxon>
        <taxon>Ecdysozoa</taxon>
        <taxon>Arthropoda</taxon>
        <taxon>Hexapoda</taxon>
        <taxon>Insecta</taxon>
        <taxon>Pterygota</taxon>
        <taxon>Neoptera</taxon>
        <taxon>Endopterygota</taxon>
        <taxon>Diptera</taxon>
        <taxon>Nematocera</taxon>
        <taxon>Culicoidea</taxon>
        <taxon>Culicidae</taxon>
        <taxon>Anophelinae</taxon>
        <taxon>Anopheles</taxon>
    </lineage>
</organism>
<keyword evidence="4" id="KW-1185">Reference proteome</keyword>
<name>A0A084WEH7_ANOSI</name>
<evidence type="ECO:0000313" key="4">
    <source>
        <dbReference type="Proteomes" id="UP000030765"/>
    </source>
</evidence>
<evidence type="ECO:0000313" key="2">
    <source>
        <dbReference type="EMBL" id="KFB48621.1"/>
    </source>
</evidence>
<proteinExistence type="predicted"/>
<evidence type="ECO:0000256" key="1">
    <source>
        <dbReference type="SAM" id="MobiDB-lite"/>
    </source>
</evidence>
<reference evidence="2 4" key="1">
    <citation type="journal article" date="2014" name="BMC Genomics">
        <title>Genome sequence of Anopheles sinensis provides insight into genetics basis of mosquito competence for malaria parasites.</title>
        <authorList>
            <person name="Zhou D."/>
            <person name="Zhang D."/>
            <person name="Ding G."/>
            <person name="Shi L."/>
            <person name="Hou Q."/>
            <person name="Ye Y."/>
            <person name="Xu Y."/>
            <person name="Zhou H."/>
            <person name="Xiong C."/>
            <person name="Li S."/>
            <person name="Yu J."/>
            <person name="Hong S."/>
            <person name="Yu X."/>
            <person name="Zou P."/>
            <person name="Chen C."/>
            <person name="Chang X."/>
            <person name="Wang W."/>
            <person name="Lv Y."/>
            <person name="Sun Y."/>
            <person name="Ma L."/>
            <person name="Shen B."/>
            <person name="Zhu C."/>
        </authorList>
    </citation>
    <scope>NUCLEOTIDE SEQUENCE [LARGE SCALE GENOMIC DNA]</scope>
</reference>
<protein>
    <submittedName>
        <fullName evidence="2 3">Uncharacterized protein</fullName>
    </submittedName>
</protein>
<dbReference type="AlphaFoldDB" id="A0A084WEH7"/>
<dbReference type="VEuPathDB" id="VectorBase:ASIC016610"/>
<evidence type="ECO:0000313" key="3">
    <source>
        <dbReference type="EnsemblMetazoa" id="ASIC016610-PA"/>
    </source>
</evidence>
<reference evidence="3" key="2">
    <citation type="submission" date="2020-05" db="UniProtKB">
        <authorList>
            <consortium name="EnsemblMetazoa"/>
        </authorList>
    </citation>
    <scope>IDENTIFICATION</scope>
</reference>
<sequence>MSSTQHPSPFGVVVVDAESAVIGKADDRCRSSRAKPLSTIVQTREPIDGQIMSLRSAAGKINFLPFPTATGNRSSPANNDSRHKPVQLLGP</sequence>